<gene>
    <name evidence="15" type="primary">dnaE</name>
    <name evidence="15" type="ORF">WAX74_06460</name>
</gene>
<keyword evidence="16" id="KW-1185">Reference proteome</keyword>
<evidence type="ECO:0000256" key="5">
    <source>
        <dbReference type="ARBA" id="ARBA00022695"/>
    </source>
</evidence>
<dbReference type="RefSeq" id="WP_336496847.1">
    <property type="nucleotide sequence ID" value="NZ_JBAWSY010000003.1"/>
</dbReference>
<sequence length="1022" mass="116015">METVYPQIVTSADMLKSTIQLDQLIQKLKKNNAKAAAITNSKLYGMLPFWHELNKQQIHPVIGLTIKVQLETQVCSVILYAKNNRGYENLLKITSGLETRELSELPLKWLLAYREGIIAVYHSEQYSKEALAELADIFLPTFLFVGVERPNGIIKEDEPEIVSIADELSIPITTFHMSRYVEKEGAFAFEVLNAMDQSLKMADLHRLKPSNNSYHILSSDEWLSWFSDVPQWLENTKKMLESCHLQFEQPTHHMPNFPLPSNVLAKDHLRQLCEEGLAKRVKNVTNEYVDRLHYELQVISQMKYDDYFLIVQDFMKFAKQAGILTGPGRGSSASSLVAYSLFITDVDPIENGLLFERFLNPERITLPDIDIDFADSKRMEVIQYVVKKYGKQHVSQIITFGTLSTKAVAREVARVFGFESSTLEAISSFIPSKPGISLKEAYEQSQKLREFIQTEEIRKKWFQVALALEGLPRNASTHAAGVVLSPSPLVDVVPIQSGHDEIYLTQWPMKEVEQVGLLKMDFLGLRNLTIIERILFLINKKTTAHVTLESIPLNDKPTFQMLQNGDTTGVFQLESAGMRNAIRQIKPSRFEDIVAVNALFRPGPMDSIPLYAKRKLGQQAVTYEHPVLEPILKETYGIIVYQEQIMQIASQMAGFTFGEADLLRRAVSKKNRDILQKERAHFVQKAIELGHTQEAASSVYDLIVRFADYGFPKSHAVAYSVISYQMAYLKTHFPVPFYCALLSTAVGNQEKINQLLMEMKQKNISVLPPSIYKSQLSFSVESSGVRFGLNAIKGVPHTFIRKLTQQRANRSSSWEDIFDFAADLTAVHFTRKNVEPLIKAGALDELKEERSTLLATLDAAVKYAELVSPTEESDLFDGDASHFGKSKYVRTEPLPLMMKLQFEKDVLGQYFSEHPTVSIKRNYPEQIVSIWNANQVQKEWKIKIIGLIEEIKRIRTKKGESMAFVTLQDDTGSISVTLFPEEYAKYNALLKEMSIIVVEGKAERRNGKTQIIGKSISNYNSD</sequence>
<evidence type="ECO:0000256" key="6">
    <source>
        <dbReference type="ARBA" id="ARBA00022705"/>
    </source>
</evidence>
<dbReference type="Pfam" id="PF01336">
    <property type="entry name" value="tRNA_anti-codon"/>
    <property type="match status" value="1"/>
</dbReference>
<keyword evidence="5 15" id="KW-0548">Nucleotidyltransferase</keyword>
<evidence type="ECO:0000256" key="4">
    <source>
        <dbReference type="ARBA" id="ARBA00022679"/>
    </source>
</evidence>
<dbReference type="Gene3D" id="2.40.50.140">
    <property type="entry name" value="Nucleic acid-binding proteins"/>
    <property type="match status" value="1"/>
</dbReference>
<comment type="caution">
    <text evidence="15">The sequence shown here is derived from an EMBL/GenBank/DDBJ whole genome shotgun (WGS) entry which is preliminary data.</text>
</comment>
<dbReference type="Pfam" id="PF02811">
    <property type="entry name" value="PHP"/>
    <property type="match status" value="1"/>
</dbReference>
<dbReference type="GO" id="GO:0003887">
    <property type="term" value="F:DNA-directed DNA polymerase activity"/>
    <property type="evidence" value="ECO:0007669"/>
    <property type="project" value="UniProtKB-EC"/>
</dbReference>
<dbReference type="Proteomes" id="UP001364890">
    <property type="component" value="Unassembled WGS sequence"/>
</dbReference>
<dbReference type="InterPro" id="IPR012340">
    <property type="entry name" value="NA-bd_OB-fold"/>
</dbReference>
<feature type="domain" description="OB" evidence="10">
    <location>
        <begin position="944"/>
        <end position="1016"/>
    </location>
</feature>
<evidence type="ECO:0000259" key="13">
    <source>
        <dbReference type="Pfam" id="PF14579"/>
    </source>
</evidence>
<feature type="domain" description="PHP" evidence="11">
    <location>
        <begin position="13"/>
        <end position="121"/>
    </location>
</feature>
<evidence type="ECO:0000313" key="15">
    <source>
        <dbReference type="EMBL" id="MEI4769286.1"/>
    </source>
</evidence>
<feature type="domain" description="DNA polymerase helix-hairpin-helix motif" evidence="13">
    <location>
        <begin position="764"/>
        <end position="853"/>
    </location>
</feature>
<dbReference type="EMBL" id="JBAWSY010000003">
    <property type="protein sequence ID" value="MEI4769286.1"/>
    <property type="molecule type" value="Genomic_DNA"/>
</dbReference>
<feature type="domain" description="DNA polymerase III alpha subunit finger" evidence="14">
    <location>
        <begin position="527"/>
        <end position="688"/>
    </location>
</feature>
<comment type="similarity">
    <text evidence="2">Belongs to the DNA polymerase type-C family. DnaE subfamily.</text>
</comment>
<evidence type="ECO:0000256" key="1">
    <source>
        <dbReference type="ARBA" id="ARBA00004496"/>
    </source>
</evidence>
<dbReference type="InterPro" id="IPR004805">
    <property type="entry name" value="DnaE2/DnaE/PolC"/>
</dbReference>
<dbReference type="EC" id="2.7.7.7" evidence="3"/>
<dbReference type="NCBIfam" id="TIGR00594">
    <property type="entry name" value="polc"/>
    <property type="match status" value="1"/>
</dbReference>
<evidence type="ECO:0000259" key="14">
    <source>
        <dbReference type="Pfam" id="PF17657"/>
    </source>
</evidence>
<dbReference type="PANTHER" id="PTHR32294">
    <property type="entry name" value="DNA POLYMERASE III SUBUNIT ALPHA"/>
    <property type="match status" value="1"/>
</dbReference>
<dbReference type="Gene3D" id="1.10.150.870">
    <property type="match status" value="1"/>
</dbReference>
<organism evidence="15 16">
    <name type="scientific">Psychrobacillus mangrovi</name>
    <dbReference type="NCBI Taxonomy" id="3117745"/>
    <lineage>
        <taxon>Bacteria</taxon>
        <taxon>Bacillati</taxon>
        <taxon>Bacillota</taxon>
        <taxon>Bacilli</taxon>
        <taxon>Bacillales</taxon>
        <taxon>Bacillaceae</taxon>
        <taxon>Psychrobacillus</taxon>
    </lineage>
</organism>
<evidence type="ECO:0000259" key="12">
    <source>
        <dbReference type="Pfam" id="PF07733"/>
    </source>
</evidence>
<reference evidence="15 16" key="1">
    <citation type="submission" date="2024-01" db="EMBL/GenBank/DDBJ databases">
        <title>Seven novel Bacillus-like species.</title>
        <authorList>
            <person name="Liu G."/>
        </authorList>
    </citation>
    <scope>NUCLEOTIDE SEQUENCE [LARGE SCALE GENOMIC DNA]</scope>
    <source>
        <strain evidence="15 16">FJAT-51614</strain>
    </source>
</reference>
<dbReference type="InterPro" id="IPR029460">
    <property type="entry name" value="DNAPol_HHH"/>
</dbReference>
<evidence type="ECO:0000259" key="10">
    <source>
        <dbReference type="Pfam" id="PF01336"/>
    </source>
</evidence>
<evidence type="ECO:0000256" key="8">
    <source>
        <dbReference type="ARBA" id="ARBA00025611"/>
    </source>
</evidence>
<protein>
    <recommendedName>
        <fullName evidence="3">DNA-directed DNA polymerase</fullName>
        <ecNumber evidence="3">2.7.7.7</ecNumber>
    </recommendedName>
</protein>
<proteinExistence type="inferred from homology"/>
<dbReference type="InterPro" id="IPR004365">
    <property type="entry name" value="NA-bd_OB_tRNA"/>
</dbReference>
<evidence type="ECO:0000259" key="11">
    <source>
        <dbReference type="Pfam" id="PF02811"/>
    </source>
</evidence>
<name>A0ABU8F5I3_9BACI</name>
<dbReference type="NCBIfam" id="NF004226">
    <property type="entry name" value="PRK05673.1"/>
    <property type="match status" value="1"/>
</dbReference>
<dbReference type="Gene3D" id="3.20.20.140">
    <property type="entry name" value="Metal-dependent hydrolases"/>
    <property type="match status" value="1"/>
</dbReference>
<dbReference type="PANTHER" id="PTHR32294:SF0">
    <property type="entry name" value="DNA POLYMERASE III SUBUNIT ALPHA"/>
    <property type="match status" value="1"/>
</dbReference>
<evidence type="ECO:0000313" key="16">
    <source>
        <dbReference type="Proteomes" id="UP001364890"/>
    </source>
</evidence>
<keyword evidence="4 15" id="KW-0808">Transferase</keyword>
<dbReference type="InterPro" id="IPR040982">
    <property type="entry name" value="DNA_pol3_finger"/>
</dbReference>
<dbReference type="InterPro" id="IPR004013">
    <property type="entry name" value="PHP_dom"/>
</dbReference>
<feature type="domain" description="Bacterial DNA polymerase III alpha subunit NTPase" evidence="12">
    <location>
        <begin position="268"/>
        <end position="524"/>
    </location>
</feature>
<dbReference type="SUPFAM" id="SSF50249">
    <property type="entry name" value="Nucleic acid-binding proteins"/>
    <property type="match status" value="1"/>
</dbReference>
<comment type="catalytic activity">
    <reaction evidence="9">
        <text>DNA(n) + a 2'-deoxyribonucleoside 5'-triphosphate = DNA(n+1) + diphosphate</text>
        <dbReference type="Rhea" id="RHEA:22508"/>
        <dbReference type="Rhea" id="RHEA-COMP:17339"/>
        <dbReference type="Rhea" id="RHEA-COMP:17340"/>
        <dbReference type="ChEBI" id="CHEBI:33019"/>
        <dbReference type="ChEBI" id="CHEBI:61560"/>
        <dbReference type="ChEBI" id="CHEBI:173112"/>
        <dbReference type="EC" id="2.7.7.7"/>
    </reaction>
</comment>
<dbReference type="CDD" id="cd04485">
    <property type="entry name" value="DnaE_OBF"/>
    <property type="match status" value="1"/>
</dbReference>
<dbReference type="Pfam" id="PF17657">
    <property type="entry name" value="DNA_pol3_finger"/>
    <property type="match status" value="1"/>
</dbReference>
<evidence type="ECO:0000256" key="3">
    <source>
        <dbReference type="ARBA" id="ARBA00012417"/>
    </source>
</evidence>
<evidence type="ECO:0000256" key="2">
    <source>
        <dbReference type="ARBA" id="ARBA00009496"/>
    </source>
</evidence>
<comment type="subcellular location">
    <subcellularLocation>
        <location evidence="1">Cytoplasm</location>
    </subcellularLocation>
</comment>
<keyword evidence="6" id="KW-0235">DNA replication</keyword>
<accession>A0ABU8F5I3</accession>
<evidence type="ECO:0000256" key="9">
    <source>
        <dbReference type="ARBA" id="ARBA00049244"/>
    </source>
</evidence>
<dbReference type="InterPro" id="IPR011708">
    <property type="entry name" value="DNA_pol3_alpha_NTPase_dom"/>
</dbReference>
<dbReference type="Pfam" id="PF07733">
    <property type="entry name" value="DNA_pol3_alpha"/>
    <property type="match status" value="1"/>
</dbReference>
<dbReference type="InterPro" id="IPR041931">
    <property type="entry name" value="DNA_pol3_alpha_thumb_dom"/>
</dbReference>
<keyword evidence="7" id="KW-0239">DNA-directed DNA polymerase</keyword>
<comment type="function">
    <text evidence="8">DNA polymerase III is a complex, multichain enzyme responsible for most of the replicative synthesis in bacteria. This DNA polymerase also exhibits 3' to 5' exonuclease activity. The alpha chain is the DNA polymerase.</text>
</comment>
<dbReference type="Gene3D" id="1.10.10.1600">
    <property type="entry name" value="Bacterial DNA polymerase III alpha subunit, thumb domain"/>
    <property type="match status" value="1"/>
</dbReference>
<evidence type="ECO:0000256" key="7">
    <source>
        <dbReference type="ARBA" id="ARBA00022932"/>
    </source>
</evidence>
<dbReference type="Pfam" id="PF14579">
    <property type="entry name" value="HHH_6"/>
    <property type="match status" value="1"/>
</dbReference>